<accession>A0A1A8HNU9</accession>
<dbReference type="AlphaFoldDB" id="A0A1A8HNU9"/>
<name>A0A1A8HNU9_9TELE</name>
<sequence>IVVLLSVSAEIKELPARFDSRWGVANSGPRRAAILLVFCVSCSTSPEWSNLILCLPCVTLHRPVNYSFISVRCLLAKKQLTCAGW</sequence>
<reference evidence="1" key="1">
    <citation type="submission" date="2016-05" db="EMBL/GenBank/DDBJ databases">
        <authorList>
            <person name="Lavstsen T."/>
            <person name="Jespersen J.S."/>
        </authorList>
    </citation>
    <scope>NUCLEOTIDE SEQUENCE</scope>
    <source>
        <tissue evidence="1">Brain</tissue>
    </source>
</reference>
<organism evidence="1">
    <name type="scientific">Nothobranchius korthausae</name>
    <dbReference type="NCBI Taxonomy" id="1143690"/>
    <lineage>
        <taxon>Eukaryota</taxon>
        <taxon>Metazoa</taxon>
        <taxon>Chordata</taxon>
        <taxon>Craniata</taxon>
        <taxon>Vertebrata</taxon>
        <taxon>Euteleostomi</taxon>
        <taxon>Actinopterygii</taxon>
        <taxon>Neopterygii</taxon>
        <taxon>Teleostei</taxon>
        <taxon>Neoteleostei</taxon>
        <taxon>Acanthomorphata</taxon>
        <taxon>Ovalentaria</taxon>
        <taxon>Atherinomorphae</taxon>
        <taxon>Cyprinodontiformes</taxon>
        <taxon>Nothobranchiidae</taxon>
        <taxon>Nothobranchius</taxon>
    </lineage>
</organism>
<proteinExistence type="predicted"/>
<gene>
    <name evidence="1" type="primary">Nfu_g_1_008214</name>
</gene>
<reference evidence="1" key="2">
    <citation type="submission" date="2016-06" db="EMBL/GenBank/DDBJ databases">
        <title>The genome of a short-lived fish provides insights into sex chromosome evolution and the genetic control of aging.</title>
        <authorList>
            <person name="Reichwald K."/>
            <person name="Felder M."/>
            <person name="Petzold A."/>
            <person name="Koch P."/>
            <person name="Groth M."/>
            <person name="Platzer M."/>
        </authorList>
    </citation>
    <scope>NUCLEOTIDE SEQUENCE</scope>
    <source>
        <tissue evidence="1">Brain</tissue>
    </source>
</reference>
<feature type="non-terminal residue" evidence="1">
    <location>
        <position position="1"/>
    </location>
</feature>
<dbReference type="EMBL" id="HAEC01016078">
    <property type="protein sequence ID" value="SBQ84299.1"/>
    <property type="molecule type" value="Transcribed_RNA"/>
</dbReference>
<protein>
    <submittedName>
        <fullName evidence="1">Uncharacterized protein</fullName>
    </submittedName>
</protein>
<evidence type="ECO:0000313" key="1">
    <source>
        <dbReference type="EMBL" id="SBQ84299.1"/>
    </source>
</evidence>
<feature type="non-terminal residue" evidence="1">
    <location>
        <position position="85"/>
    </location>
</feature>